<dbReference type="OrthoDB" id="9090296at2"/>
<dbReference type="InterPro" id="IPR013096">
    <property type="entry name" value="Cupin_2"/>
</dbReference>
<gene>
    <name evidence="2" type="ORF">SAMN05421812_117175</name>
</gene>
<dbReference type="RefSeq" id="WP_089254527.1">
    <property type="nucleotide sequence ID" value="NZ_FZPH01000017.1"/>
</dbReference>
<proteinExistence type="predicted"/>
<dbReference type="InterPro" id="IPR014710">
    <property type="entry name" value="RmlC-like_jellyroll"/>
</dbReference>
<dbReference type="EMBL" id="FZPH01000017">
    <property type="protein sequence ID" value="SNT64662.1"/>
    <property type="molecule type" value="Genomic_DNA"/>
</dbReference>
<keyword evidence="3" id="KW-1185">Reference proteome</keyword>
<evidence type="ECO:0000259" key="1">
    <source>
        <dbReference type="Pfam" id="PF07883"/>
    </source>
</evidence>
<feature type="domain" description="Cupin type-2" evidence="1">
    <location>
        <begin position="54"/>
        <end position="123"/>
    </location>
</feature>
<protein>
    <submittedName>
        <fullName evidence="2">Cupin domain-containing protein</fullName>
    </submittedName>
</protein>
<dbReference type="Pfam" id="PF07883">
    <property type="entry name" value="Cupin_2"/>
    <property type="match status" value="1"/>
</dbReference>
<evidence type="ECO:0000313" key="3">
    <source>
        <dbReference type="Proteomes" id="UP000198362"/>
    </source>
</evidence>
<dbReference type="AlphaFoldDB" id="A0A239PCH9"/>
<dbReference type="Proteomes" id="UP000198362">
    <property type="component" value="Unassembled WGS sequence"/>
</dbReference>
<name>A0A239PCH9_9ACTN</name>
<reference evidence="2 3" key="1">
    <citation type="submission" date="2017-06" db="EMBL/GenBank/DDBJ databases">
        <authorList>
            <person name="Kim H.J."/>
            <person name="Triplett B.A."/>
        </authorList>
    </citation>
    <scope>NUCLEOTIDE SEQUENCE [LARGE SCALE GENOMIC DNA]</scope>
    <source>
        <strain evidence="2 3">CGMCC 4.5593</strain>
    </source>
</reference>
<evidence type="ECO:0000313" key="2">
    <source>
        <dbReference type="EMBL" id="SNT64662.1"/>
    </source>
</evidence>
<dbReference type="Gene3D" id="2.60.120.10">
    <property type="entry name" value="Jelly Rolls"/>
    <property type="match status" value="1"/>
</dbReference>
<dbReference type="InterPro" id="IPR053146">
    <property type="entry name" value="QDO-like"/>
</dbReference>
<organism evidence="2 3">
    <name type="scientific">Asanoa hainanensis</name>
    <dbReference type="NCBI Taxonomy" id="560556"/>
    <lineage>
        <taxon>Bacteria</taxon>
        <taxon>Bacillati</taxon>
        <taxon>Actinomycetota</taxon>
        <taxon>Actinomycetes</taxon>
        <taxon>Micromonosporales</taxon>
        <taxon>Micromonosporaceae</taxon>
        <taxon>Asanoa</taxon>
    </lineage>
</organism>
<dbReference type="PANTHER" id="PTHR36440">
    <property type="entry name" value="PUTATIVE (AFU_ORTHOLOGUE AFUA_8G07350)-RELATED"/>
    <property type="match status" value="1"/>
</dbReference>
<dbReference type="InterPro" id="IPR011051">
    <property type="entry name" value="RmlC_Cupin_sf"/>
</dbReference>
<sequence>MSYNVPEGSADLEYAPEGGVYVPNKDGVTTWFNGDVYSVKLTGEQTGGNVGLVVATVPPGGGPPPHVHGHTDETFYVVDGELDFLDVDKTFTVAAGDVVFLPRGRVHRFYNPGLLPAKLVFVYTPGGVEGVFAEGGDEPQPGVQVQPWPPERIDERLINLLAAHDTTVPPQ</sequence>
<dbReference type="PANTHER" id="PTHR36440:SF1">
    <property type="entry name" value="PUTATIVE (AFU_ORTHOLOGUE AFUA_8G07350)-RELATED"/>
    <property type="match status" value="1"/>
</dbReference>
<dbReference type="SUPFAM" id="SSF51182">
    <property type="entry name" value="RmlC-like cupins"/>
    <property type="match status" value="1"/>
</dbReference>
<accession>A0A239PCH9</accession>